<dbReference type="EMBL" id="QANS01000003">
    <property type="protein sequence ID" value="PTU31690.1"/>
    <property type="molecule type" value="Genomic_DNA"/>
</dbReference>
<gene>
    <name evidence="1" type="ORF">CJD38_10280</name>
</gene>
<protein>
    <submittedName>
        <fullName evidence="1">Uncharacterized protein</fullName>
    </submittedName>
</protein>
<evidence type="ECO:0000313" key="2">
    <source>
        <dbReference type="Proteomes" id="UP000244248"/>
    </source>
</evidence>
<organism evidence="1 2">
    <name type="scientific">Stenotrophobium rhamnosiphilum</name>
    <dbReference type="NCBI Taxonomy" id="2029166"/>
    <lineage>
        <taxon>Bacteria</taxon>
        <taxon>Pseudomonadati</taxon>
        <taxon>Pseudomonadota</taxon>
        <taxon>Gammaproteobacteria</taxon>
        <taxon>Nevskiales</taxon>
        <taxon>Nevskiaceae</taxon>
        <taxon>Stenotrophobium</taxon>
    </lineage>
</organism>
<keyword evidence="2" id="KW-1185">Reference proteome</keyword>
<dbReference type="Proteomes" id="UP000244248">
    <property type="component" value="Unassembled WGS sequence"/>
</dbReference>
<sequence>MQSDISEIMLITHDDVLDSDVLTAANILAVNLRNSIPHIDSVKHAGKVLDALLQEQPRIISCIYHFDDLHCSEMRSSVLRAGIVTLALQNGHHAIIAPVSTRLPTAHWRSEFIFRAARGIRLIRPDLSEQQVVFLLTQGIHFYAQHSAEDQLATGETWQKVSHHQAREQAA</sequence>
<comment type="caution">
    <text evidence="1">The sequence shown here is derived from an EMBL/GenBank/DDBJ whole genome shotgun (WGS) entry which is preliminary data.</text>
</comment>
<proteinExistence type="predicted"/>
<accession>A0A2T5MGK0</accession>
<name>A0A2T5MGK0_9GAMM</name>
<dbReference type="AlphaFoldDB" id="A0A2T5MGK0"/>
<reference evidence="1 2" key="1">
    <citation type="submission" date="2018-04" db="EMBL/GenBank/DDBJ databases">
        <title>Novel species isolated from glacier.</title>
        <authorList>
            <person name="Liu Q."/>
            <person name="Xin Y.-H."/>
        </authorList>
    </citation>
    <scope>NUCLEOTIDE SEQUENCE [LARGE SCALE GENOMIC DNA]</scope>
    <source>
        <strain evidence="1 2">GT1R17</strain>
    </source>
</reference>
<evidence type="ECO:0000313" key="1">
    <source>
        <dbReference type="EMBL" id="PTU31690.1"/>
    </source>
</evidence>